<name>A0AB38DRL5_9NEIS</name>
<dbReference type="GO" id="GO:0016788">
    <property type="term" value="F:hydrolase activity, acting on ester bonds"/>
    <property type="evidence" value="ECO:0007669"/>
    <property type="project" value="InterPro"/>
</dbReference>
<evidence type="ECO:0000256" key="3">
    <source>
        <dbReference type="ARBA" id="ARBA00022801"/>
    </source>
</evidence>
<proteinExistence type="inferred from homology"/>
<dbReference type="PANTHER" id="PTHR46124:SF3">
    <property type="entry name" value="HYDROLASE"/>
    <property type="match status" value="1"/>
</dbReference>
<dbReference type="AlphaFoldDB" id="A0AB38DRL5"/>
<keyword evidence="2 4" id="KW-0479">Metal-binding</keyword>
<gene>
    <name evidence="5" type="primary">yjjV</name>
    <name evidence="5" type="ORF">SAMEA4504057_01116</name>
</gene>
<dbReference type="Gene3D" id="3.20.20.140">
    <property type="entry name" value="Metal-dependent hydrolases"/>
    <property type="match status" value="1"/>
</dbReference>
<accession>A0AB38DRL5</accession>
<organism evidence="5 6">
    <name type="scientific">Neisseria zoodegmatis</name>
    <dbReference type="NCBI Taxonomy" id="326523"/>
    <lineage>
        <taxon>Bacteria</taxon>
        <taxon>Pseudomonadati</taxon>
        <taxon>Pseudomonadota</taxon>
        <taxon>Betaproteobacteria</taxon>
        <taxon>Neisseriales</taxon>
        <taxon>Neisseriaceae</taxon>
        <taxon>Neisseria</taxon>
    </lineage>
</organism>
<dbReference type="Proteomes" id="UP000215033">
    <property type="component" value="Chromosome 1"/>
</dbReference>
<keyword evidence="3 5" id="KW-0378">Hydrolase</keyword>
<dbReference type="InterPro" id="IPR018228">
    <property type="entry name" value="DNase_TatD-rel_CS"/>
</dbReference>
<comment type="similarity">
    <text evidence="1">Belongs to the metallo-dependent hydrolases superfamily. TatD-type hydrolase family.</text>
</comment>
<feature type="binding site" evidence="4">
    <location>
        <position position="10"/>
    </location>
    <ligand>
        <name>a divalent metal cation</name>
        <dbReference type="ChEBI" id="CHEBI:60240"/>
        <label>1</label>
    </ligand>
</feature>
<dbReference type="EC" id="3.1.21.-" evidence="5"/>
<dbReference type="GO" id="GO:0046872">
    <property type="term" value="F:metal ion binding"/>
    <property type="evidence" value="ECO:0007669"/>
    <property type="project" value="UniProtKB-KW"/>
</dbReference>
<dbReference type="PIRSF" id="PIRSF005902">
    <property type="entry name" value="DNase_TatD"/>
    <property type="match status" value="1"/>
</dbReference>
<feature type="binding site" evidence="4">
    <location>
        <position position="93"/>
    </location>
    <ligand>
        <name>a divalent metal cation</name>
        <dbReference type="ChEBI" id="CHEBI:60240"/>
        <label>1</label>
    </ligand>
</feature>
<feature type="binding site" evidence="4">
    <location>
        <position position="132"/>
    </location>
    <ligand>
        <name>a divalent metal cation</name>
        <dbReference type="ChEBI" id="CHEBI:60240"/>
        <label>2</label>
    </ligand>
</feature>
<feature type="binding site" evidence="4">
    <location>
        <position position="8"/>
    </location>
    <ligand>
        <name>a divalent metal cation</name>
        <dbReference type="ChEBI" id="CHEBI:60240"/>
        <label>1</label>
    </ligand>
</feature>
<reference evidence="5 6" key="1">
    <citation type="submission" date="2017-06" db="EMBL/GenBank/DDBJ databases">
        <authorList>
            <consortium name="Pathogen Informatics"/>
        </authorList>
    </citation>
    <scope>NUCLEOTIDE SEQUENCE [LARGE SCALE GENOMIC DNA]</scope>
    <source>
        <strain evidence="5 6">NCTC12230</strain>
    </source>
</reference>
<dbReference type="InterPro" id="IPR032466">
    <property type="entry name" value="Metal_Hydrolase"/>
</dbReference>
<dbReference type="GO" id="GO:0005829">
    <property type="term" value="C:cytosol"/>
    <property type="evidence" value="ECO:0007669"/>
    <property type="project" value="TreeGrafter"/>
</dbReference>
<dbReference type="CDD" id="cd01310">
    <property type="entry name" value="TatD_DNAse"/>
    <property type="match status" value="1"/>
</dbReference>
<sequence>MISLTDTHCHLADAAFRHCLPDVITEAVTAGVRRFIVPATQRADFQDVLALERAETIHIGLGIHPWFAESAAEEDFAELETLLLQHPRAWVGEIGLDFYDKNQTEAQKHIQKTCFLRQLALAEKLRRPVIIHNLKATAAVVEAVKQSRFTQGGIAHAFSGSLEEAHMLIRAGFSIGIGSLLLNPTARKAREAAAKLPLESIVLETDSPFMLKNAVNTPANVREIAEITASLRDISVEEVARQTEENVDRLLAKLRYS</sequence>
<dbReference type="EMBL" id="LT906434">
    <property type="protein sequence ID" value="SNU79613.1"/>
    <property type="molecule type" value="Genomic_DNA"/>
</dbReference>
<evidence type="ECO:0000313" key="6">
    <source>
        <dbReference type="Proteomes" id="UP000215033"/>
    </source>
</evidence>
<dbReference type="InterPro" id="IPR001130">
    <property type="entry name" value="TatD-like"/>
</dbReference>
<feature type="binding site" evidence="4">
    <location>
        <position position="156"/>
    </location>
    <ligand>
        <name>a divalent metal cation</name>
        <dbReference type="ChEBI" id="CHEBI:60240"/>
        <label>2</label>
    </ligand>
</feature>
<dbReference type="SUPFAM" id="SSF51556">
    <property type="entry name" value="Metallo-dependent hydrolases"/>
    <property type="match status" value="1"/>
</dbReference>
<dbReference type="PANTHER" id="PTHR46124">
    <property type="entry name" value="D-AMINOACYL-TRNA DEACYLASE"/>
    <property type="match status" value="1"/>
</dbReference>
<dbReference type="PROSITE" id="PS01091">
    <property type="entry name" value="TATD_3"/>
    <property type="match status" value="1"/>
</dbReference>
<evidence type="ECO:0000256" key="1">
    <source>
        <dbReference type="ARBA" id="ARBA00009275"/>
    </source>
</evidence>
<evidence type="ECO:0000313" key="5">
    <source>
        <dbReference type="EMBL" id="SNU79613.1"/>
    </source>
</evidence>
<dbReference type="FunFam" id="3.20.20.140:FF:000005">
    <property type="entry name" value="TatD family hydrolase"/>
    <property type="match status" value="1"/>
</dbReference>
<protein>
    <submittedName>
        <fullName evidence="5">Deoxyribonuclease</fullName>
        <ecNumber evidence="5">3.1.21.-</ecNumber>
    </submittedName>
</protein>
<dbReference type="KEGG" id="nzo:SAMEA4504057_1116"/>
<dbReference type="Pfam" id="PF01026">
    <property type="entry name" value="TatD_DNase"/>
    <property type="match status" value="1"/>
</dbReference>
<evidence type="ECO:0000256" key="2">
    <source>
        <dbReference type="ARBA" id="ARBA00022723"/>
    </source>
</evidence>
<feature type="binding site" evidence="4">
    <location>
        <position position="206"/>
    </location>
    <ligand>
        <name>a divalent metal cation</name>
        <dbReference type="ChEBI" id="CHEBI:60240"/>
        <label>1</label>
    </ligand>
</feature>
<evidence type="ECO:0000256" key="4">
    <source>
        <dbReference type="PIRSR" id="PIRSR005902-1"/>
    </source>
</evidence>